<protein>
    <recommendedName>
        <fullName evidence="2">PiggyBac transposable element-derived protein domain-containing protein</fullName>
    </recommendedName>
</protein>
<dbReference type="AlphaFoldDB" id="W2GS10"/>
<dbReference type="EMBL" id="KI686602">
    <property type="protein sequence ID" value="ETK85120.1"/>
    <property type="molecule type" value="Genomic_DNA"/>
</dbReference>
<sequence>MPRTSKRKRALRLLRRAVRSRRKVSALRFMLGCTDDLEDDVDEQFELQLQQIASSRYAFRSNRYRKRDDKWKSYLDEDGDLNDEEFLGHFLVSRIAFAAVLDLIRDDTAFKPSDRRSFRGGVELHLLEFLKFLECKYSSKTRSFFWARQRFHQELHSNALAQPYFGFGTLRLRGLVMKRRVSSLDEFKTSTGS</sequence>
<accession>W2GS10</accession>
<name>W2GS10_PHYNI</name>
<gene>
    <name evidence="1" type="ORF">L915_09989</name>
</gene>
<evidence type="ECO:0008006" key="2">
    <source>
        <dbReference type="Google" id="ProtNLM"/>
    </source>
</evidence>
<organism evidence="1">
    <name type="scientific">Phytophthora nicotianae</name>
    <name type="common">Potato buckeye rot agent</name>
    <name type="synonym">Phytophthora parasitica</name>
    <dbReference type="NCBI Taxonomy" id="4792"/>
    <lineage>
        <taxon>Eukaryota</taxon>
        <taxon>Sar</taxon>
        <taxon>Stramenopiles</taxon>
        <taxon>Oomycota</taxon>
        <taxon>Peronosporomycetes</taxon>
        <taxon>Peronosporales</taxon>
        <taxon>Peronosporaceae</taxon>
        <taxon>Phytophthora</taxon>
    </lineage>
</organism>
<proteinExistence type="predicted"/>
<evidence type="ECO:0000313" key="1">
    <source>
        <dbReference type="EMBL" id="ETK85120.1"/>
    </source>
</evidence>
<dbReference type="Proteomes" id="UP000053236">
    <property type="component" value="Unassembled WGS sequence"/>
</dbReference>
<reference evidence="1" key="1">
    <citation type="submission" date="2013-11" db="EMBL/GenBank/DDBJ databases">
        <title>The Genome Sequence of Phytophthora parasitica CJ02B3.</title>
        <authorList>
            <consortium name="The Broad Institute Genomics Platform"/>
            <person name="Russ C."/>
            <person name="Tyler B."/>
            <person name="Panabieres F."/>
            <person name="Shan W."/>
            <person name="Tripathy S."/>
            <person name="Grunwald N."/>
            <person name="Machado M."/>
            <person name="Johnson C.S."/>
            <person name="Arredondo F."/>
            <person name="Hong C."/>
            <person name="Coffey M."/>
            <person name="Young S.K."/>
            <person name="Zeng Q."/>
            <person name="Gargeya S."/>
            <person name="Fitzgerald M."/>
            <person name="Abouelleil A."/>
            <person name="Alvarado L."/>
            <person name="Chapman S.B."/>
            <person name="Gainer-Dewar J."/>
            <person name="Goldberg J."/>
            <person name="Griggs A."/>
            <person name="Gujja S."/>
            <person name="Hansen M."/>
            <person name="Howarth C."/>
            <person name="Imamovic A."/>
            <person name="Ireland A."/>
            <person name="Larimer J."/>
            <person name="McCowan C."/>
            <person name="Murphy C."/>
            <person name="Pearson M."/>
            <person name="Poon T.W."/>
            <person name="Priest M."/>
            <person name="Roberts A."/>
            <person name="Saif S."/>
            <person name="Shea T."/>
            <person name="Sykes S."/>
            <person name="Wortman J."/>
            <person name="Nusbaum C."/>
            <person name="Birren B."/>
        </authorList>
    </citation>
    <scope>NUCLEOTIDE SEQUENCE [LARGE SCALE GENOMIC DNA]</scope>
    <source>
        <strain evidence="1">CJ02B3</strain>
    </source>
</reference>